<name>A0A9W9ZGY1_9CNID</name>
<accession>A0A9W9ZGY1</accession>
<dbReference type="Proteomes" id="UP001163046">
    <property type="component" value="Unassembled WGS sequence"/>
</dbReference>
<protein>
    <submittedName>
        <fullName evidence="1">Uncharacterized protein</fullName>
    </submittedName>
</protein>
<dbReference type="AlphaFoldDB" id="A0A9W9ZGY1"/>
<keyword evidence="2" id="KW-1185">Reference proteome</keyword>
<evidence type="ECO:0000313" key="2">
    <source>
        <dbReference type="Proteomes" id="UP001163046"/>
    </source>
</evidence>
<evidence type="ECO:0000313" key="1">
    <source>
        <dbReference type="EMBL" id="KAJ7380288.1"/>
    </source>
</evidence>
<comment type="caution">
    <text evidence="1">The sequence shown here is derived from an EMBL/GenBank/DDBJ whole genome shotgun (WGS) entry which is preliminary data.</text>
</comment>
<reference evidence="1" key="1">
    <citation type="submission" date="2023-01" db="EMBL/GenBank/DDBJ databases">
        <title>Genome assembly of the deep-sea coral Lophelia pertusa.</title>
        <authorList>
            <person name="Herrera S."/>
            <person name="Cordes E."/>
        </authorList>
    </citation>
    <scope>NUCLEOTIDE SEQUENCE</scope>
    <source>
        <strain evidence="1">USNM1676648</strain>
        <tissue evidence="1">Polyp</tissue>
    </source>
</reference>
<proteinExistence type="predicted"/>
<sequence>MVPCLVFQRLGAEGEEEDVGGEIVFSTIGADSALSARGTAARAQGAAGAAGAAGAVVRGHVAEDIMLNEGVSARTRVAVVQPVRVPTALSEEELVHVTTQCCPVNCWWDVEPLGCLPGLRRLATNQNGENYTIEQVRRNGVSQQTE</sequence>
<dbReference type="EMBL" id="MU826354">
    <property type="protein sequence ID" value="KAJ7380288.1"/>
    <property type="molecule type" value="Genomic_DNA"/>
</dbReference>
<gene>
    <name evidence="1" type="ORF">OS493_011004</name>
</gene>
<organism evidence="1 2">
    <name type="scientific">Desmophyllum pertusum</name>
    <dbReference type="NCBI Taxonomy" id="174260"/>
    <lineage>
        <taxon>Eukaryota</taxon>
        <taxon>Metazoa</taxon>
        <taxon>Cnidaria</taxon>
        <taxon>Anthozoa</taxon>
        <taxon>Hexacorallia</taxon>
        <taxon>Scleractinia</taxon>
        <taxon>Caryophylliina</taxon>
        <taxon>Caryophylliidae</taxon>
        <taxon>Desmophyllum</taxon>
    </lineage>
</organism>